<feature type="region of interest" description="Disordered" evidence="1">
    <location>
        <begin position="495"/>
        <end position="515"/>
    </location>
</feature>
<feature type="compositionally biased region" description="Low complexity" evidence="1">
    <location>
        <begin position="215"/>
        <end position="225"/>
    </location>
</feature>
<feature type="region of interest" description="Disordered" evidence="1">
    <location>
        <begin position="351"/>
        <end position="372"/>
    </location>
</feature>
<feature type="compositionally biased region" description="Acidic residues" evidence="1">
    <location>
        <begin position="421"/>
        <end position="431"/>
    </location>
</feature>
<evidence type="ECO:0000256" key="1">
    <source>
        <dbReference type="SAM" id="MobiDB-lite"/>
    </source>
</evidence>
<keyword evidence="3" id="KW-1185">Reference proteome</keyword>
<accession>A0ABD2N551</accession>
<dbReference type="EMBL" id="JABFTP020000062">
    <property type="protein sequence ID" value="KAL3273813.1"/>
    <property type="molecule type" value="Genomic_DNA"/>
</dbReference>
<feature type="region of interest" description="Disordered" evidence="1">
    <location>
        <begin position="407"/>
        <end position="435"/>
    </location>
</feature>
<organism evidence="2 3">
    <name type="scientific">Cryptolaemus montrouzieri</name>
    <dbReference type="NCBI Taxonomy" id="559131"/>
    <lineage>
        <taxon>Eukaryota</taxon>
        <taxon>Metazoa</taxon>
        <taxon>Ecdysozoa</taxon>
        <taxon>Arthropoda</taxon>
        <taxon>Hexapoda</taxon>
        <taxon>Insecta</taxon>
        <taxon>Pterygota</taxon>
        <taxon>Neoptera</taxon>
        <taxon>Endopterygota</taxon>
        <taxon>Coleoptera</taxon>
        <taxon>Polyphaga</taxon>
        <taxon>Cucujiformia</taxon>
        <taxon>Coccinelloidea</taxon>
        <taxon>Coccinellidae</taxon>
        <taxon>Scymninae</taxon>
        <taxon>Scymnini</taxon>
        <taxon>Cryptolaemus</taxon>
    </lineage>
</organism>
<reference evidence="2 3" key="1">
    <citation type="journal article" date="2021" name="BMC Biol.">
        <title>Horizontally acquired antibacterial genes associated with adaptive radiation of ladybird beetles.</title>
        <authorList>
            <person name="Li H.S."/>
            <person name="Tang X.F."/>
            <person name="Huang Y.H."/>
            <person name="Xu Z.Y."/>
            <person name="Chen M.L."/>
            <person name="Du X.Y."/>
            <person name="Qiu B.Y."/>
            <person name="Chen P.T."/>
            <person name="Zhang W."/>
            <person name="Slipinski A."/>
            <person name="Escalona H.E."/>
            <person name="Waterhouse R.M."/>
            <person name="Zwick A."/>
            <person name="Pang H."/>
        </authorList>
    </citation>
    <scope>NUCLEOTIDE SEQUENCE [LARGE SCALE GENOMIC DNA]</scope>
    <source>
        <strain evidence="2">SYSU2018</strain>
    </source>
</reference>
<gene>
    <name evidence="2" type="ORF">HHI36_015241</name>
</gene>
<evidence type="ECO:0000313" key="2">
    <source>
        <dbReference type="EMBL" id="KAL3273813.1"/>
    </source>
</evidence>
<proteinExistence type="predicted"/>
<protein>
    <submittedName>
        <fullName evidence="2">Uncharacterized protein</fullName>
    </submittedName>
</protein>
<sequence length="515" mass="61147">MGEFETVQPFVFLSADNLRNIRLSCDGPLLNKFDLAPWTEDIELQNDDIIDNNNEHFDDNDLQNRDIKDFFDFGDFRSRRDVWEARKRKRVTTQKPNAPKRRYTTTDRTDLKIPITNVTVHTVPFEKHYGYYDETPAPQFQQYQRYTTRKYYPIRDKNDYTYLFAKVSSTTPIPRTTPSRRSQTPLEVNIKIQYYPPTSSPPKRKQPIVYARPQNSNGYGNGYSNKPQTNYRPQQSYNDELYLVQKPYRRPNTNQGYSFSGETFVLKPMPMQNEPVAIDDSEHDQNYDLLDEQEDFLPTKPLVNVKLTDDQTYNSDKHHTLEYNDKQHAWQVYQNYDDAEPEIDRVFNTKQTDREQVSNKRKFTEEKPPGHPYSIAYIEKLSSHNKNDKLDFRTRLVYKRKFNKPTTDDDDGYVSSAKSDDETEEYDDDYDRQEKASYREGSTFIDDARVDKMEYERIRLVDIDVLLNKEGHIRWKPYNKSETQMADDLKMPELDQNVRSSDEIPKRINSVNYNE</sequence>
<dbReference type="AlphaFoldDB" id="A0ABD2N551"/>
<feature type="compositionally biased region" description="Basic and acidic residues" evidence="1">
    <location>
        <begin position="351"/>
        <end position="369"/>
    </location>
</feature>
<evidence type="ECO:0000313" key="3">
    <source>
        <dbReference type="Proteomes" id="UP001516400"/>
    </source>
</evidence>
<name>A0ABD2N551_9CUCU</name>
<comment type="caution">
    <text evidence="2">The sequence shown here is derived from an EMBL/GenBank/DDBJ whole genome shotgun (WGS) entry which is preliminary data.</text>
</comment>
<dbReference type="Proteomes" id="UP001516400">
    <property type="component" value="Unassembled WGS sequence"/>
</dbReference>
<feature type="region of interest" description="Disordered" evidence="1">
    <location>
        <begin position="193"/>
        <end position="229"/>
    </location>
</feature>